<comment type="caution">
    <text evidence="1">The sequence shown here is derived from an EMBL/GenBank/DDBJ whole genome shotgun (WGS) entry which is preliminary data.</text>
</comment>
<sequence length="98" mass="11344">MARVISNSLLKALRGAIGKEIVFKQYGDETVASKYPDMSRHKATQRQKVQRQLLAEANAYASRIHRDPKLRALYEQGLKPGESVFHKAKKEFFEKRRK</sequence>
<dbReference type="RefSeq" id="WP_279296861.1">
    <property type="nucleotide sequence ID" value="NZ_JAOTIF010000005.1"/>
</dbReference>
<reference evidence="1" key="1">
    <citation type="submission" date="2022-09" db="EMBL/GenBank/DDBJ databases">
        <authorList>
            <person name="Yuan C."/>
            <person name="Ke Z."/>
        </authorList>
    </citation>
    <scope>NUCLEOTIDE SEQUENCE</scope>
    <source>
        <strain evidence="1">LB-8</strain>
    </source>
</reference>
<evidence type="ECO:0000313" key="1">
    <source>
        <dbReference type="EMBL" id="MCU7549421.1"/>
    </source>
</evidence>
<protein>
    <submittedName>
        <fullName evidence="1">Uncharacterized protein</fullName>
    </submittedName>
</protein>
<proteinExistence type="predicted"/>
<reference evidence="1" key="2">
    <citation type="submission" date="2023-04" db="EMBL/GenBank/DDBJ databases">
        <title>Paracnuella aquatica gen. nov., sp. nov., a member of the family Chitinophagaceae isolated from a hot spring.</title>
        <authorList>
            <person name="Wang C."/>
        </authorList>
    </citation>
    <scope>NUCLEOTIDE SEQUENCE</scope>
    <source>
        <strain evidence="1">LB-8</strain>
    </source>
</reference>
<name>A0A9X2XVL5_9BACT</name>
<dbReference type="AlphaFoldDB" id="A0A9X2XVL5"/>
<evidence type="ECO:0000313" key="2">
    <source>
        <dbReference type="Proteomes" id="UP001155483"/>
    </source>
</evidence>
<dbReference type="Proteomes" id="UP001155483">
    <property type="component" value="Unassembled WGS sequence"/>
</dbReference>
<gene>
    <name evidence="1" type="ORF">OCK74_09865</name>
</gene>
<dbReference type="EMBL" id="JAOTIF010000005">
    <property type="protein sequence ID" value="MCU7549421.1"/>
    <property type="molecule type" value="Genomic_DNA"/>
</dbReference>
<keyword evidence="2" id="KW-1185">Reference proteome</keyword>
<accession>A0A9X2XVL5</accession>
<organism evidence="1 2">
    <name type="scientific">Paraflavisolibacter caeni</name>
    <dbReference type="NCBI Taxonomy" id="2982496"/>
    <lineage>
        <taxon>Bacteria</taxon>
        <taxon>Pseudomonadati</taxon>
        <taxon>Bacteroidota</taxon>
        <taxon>Chitinophagia</taxon>
        <taxon>Chitinophagales</taxon>
        <taxon>Chitinophagaceae</taxon>
        <taxon>Paraflavisolibacter</taxon>
    </lineage>
</organism>